<keyword evidence="8" id="KW-0675">Receptor</keyword>
<organism evidence="13 14">
    <name type="scientific">candidate division WOR-3 bacterium RBG_13_43_14</name>
    <dbReference type="NCBI Taxonomy" id="1802590"/>
    <lineage>
        <taxon>Bacteria</taxon>
        <taxon>Bacteria division WOR-3</taxon>
    </lineage>
</organism>
<accession>A0A1F4UEN7</accession>
<evidence type="ECO:0000256" key="5">
    <source>
        <dbReference type="ARBA" id="ARBA00022729"/>
    </source>
</evidence>
<comment type="caution">
    <text evidence="13">The sequence shown here is derived from an EMBL/GenBank/DDBJ whole genome shotgun (WGS) entry which is preliminary data.</text>
</comment>
<evidence type="ECO:0000256" key="7">
    <source>
        <dbReference type="ARBA" id="ARBA00023136"/>
    </source>
</evidence>
<dbReference type="AlphaFoldDB" id="A0A1F4UEN7"/>
<evidence type="ECO:0000256" key="11">
    <source>
        <dbReference type="SAM" id="SignalP"/>
    </source>
</evidence>
<comment type="similarity">
    <text evidence="10">Belongs to the TonB-dependent receptor family.</text>
</comment>
<dbReference type="SUPFAM" id="SSF56935">
    <property type="entry name" value="Porins"/>
    <property type="match status" value="1"/>
</dbReference>
<evidence type="ECO:0000313" key="13">
    <source>
        <dbReference type="EMBL" id="OGC43406.1"/>
    </source>
</evidence>
<dbReference type="InterPro" id="IPR036942">
    <property type="entry name" value="Beta-barrel_TonB_sf"/>
</dbReference>
<dbReference type="EMBL" id="MEUM01000022">
    <property type="protein sequence ID" value="OGC43406.1"/>
    <property type="molecule type" value="Genomic_DNA"/>
</dbReference>
<dbReference type="GO" id="GO:0044718">
    <property type="term" value="P:siderophore transmembrane transport"/>
    <property type="evidence" value="ECO:0007669"/>
    <property type="project" value="TreeGrafter"/>
</dbReference>
<dbReference type="Proteomes" id="UP000177025">
    <property type="component" value="Unassembled WGS sequence"/>
</dbReference>
<evidence type="ECO:0000256" key="8">
    <source>
        <dbReference type="ARBA" id="ARBA00023170"/>
    </source>
</evidence>
<evidence type="ECO:0000256" key="4">
    <source>
        <dbReference type="ARBA" id="ARBA00022692"/>
    </source>
</evidence>
<evidence type="ECO:0000256" key="1">
    <source>
        <dbReference type="ARBA" id="ARBA00004571"/>
    </source>
</evidence>
<protein>
    <recommendedName>
        <fullName evidence="12">TonB-dependent receptor-like beta-barrel domain-containing protein</fullName>
    </recommendedName>
</protein>
<feature type="domain" description="TonB-dependent receptor-like beta-barrel" evidence="12">
    <location>
        <begin position="296"/>
        <end position="729"/>
    </location>
</feature>
<dbReference type="SUPFAM" id="SSF49452">
    <property type="entry name" value="Starch-binding domain-like"/>
    <property type="match status" value="1"/>
</dbReference>
<keyword evidence="4 10" id="KW-0812">Transmembrane</keyword>
<evidence type="ECO:0000256" key="2">
    <source>
        <dbReference type="ARBA" id="ARBA00022448"/>
    </source>
</evidence>
<feature type="chain" id="PRO_5012384889" description="TonB-dependent receptor-like beta-barrel domain-containing protein" evidence="11">
    <location>
        <begin position="16"/>
        <end position="839"/>
    </location>
</feature>
<keyword evidence="2 10" id="KW-0813">Transport</keyword>
<keyword evidence="7 10" id="KW-0472">Membrane</keyword>
<dbReference type="Gene3D" id="2.60.40.1120">
    <property type="entry name" value="Carboxypeptidase-like, regulatory domain"/>
    <property type="match status" value="1"/>
</dbReference>
<evidence type="ECO:0000256" key="10">
    <source>
        <dbReference type="PROSITE-ProRule" id="PRU01360"/>
    </source>
</evidence>
<dbReference type="PANTHER" id="PTHR30069">
    <property type="entry name" value="TONB-DEPENDENT OUTER MEMBRANE RECEPTOR"/>
    <property type="match status" value="1"/>
</dbReference>
<evidence type="ECO:0000259" key="12">
    <source>
        <dbReference type="Pfam" id="PF00593"/>
    </source>
</evidence>
<dbReference type="InterPro" id="IPR000531">
    <property type="entry name" value="Beta-barrel_TonB"/>
</dbReference>
<dbReference type="Pfam" id="PF00593">
    <property type="entry name" value="TonB_dep_Rec_b-barrel"/>
    <property type="match status" value="1"/>
</dbReference>
<evidence type="ECO:0000256" key="9">
    <source>
        <dbReference type="ARBA" id="ARBA00023237"/>
    </source>
</evidence>
<sequence>MKSLIFLMMPIFVYAATVGKITGQVLDAETSKPLTGVDVYIALLGIGGATDDEGYYFILNIPPGEYDVQASMIGYRPELKQEVQVTADRTTYVNFSLPGTIIEIDNPIIVIAKKPVIEIDMTSKEVMVTRRELDIMPVEKPIEAISFQGGVTTDAAGNLHVRGGRAGELAYYIDGVEISNALLGSSPFVNKNIVSEMSFLSGTFNAEYGNVMSGVLNIVTPEGGSRTSSSIEYTSFSLNPSVYRKADWIDSTSDAHRDSSGNSLYRSQDILSSHDLYFLGEVNASLAGPLPFDNNTRYYIAGHYLNQESYLPFGYALTRSVNGKLSHRFSPNLKLFADIEYITGENQNYSHVYKYLHENYLVNYNNDLRSIIGFNHALTNSFFYNFRTGMIENNIETKAPGLEEDTIIEPTYDNYSEFYISGYPVYRQTANTKKYVIKADFNFQASRIHNFKFGFEYNLYQFMLDKREQLFTRGPIVYQDYTREPIDGAVFLQDKIEHRYLIINAGLRIDYNNPNTQMWEDIEDPTSAITEVEPRYQISPRLGLSHPITDNAMLHFAYGHFFQMPTYSIMYFNGNYIAHPESIPRYGLVGNPRILPQRTTAYEVGVKYAIMEIYGLDVTLFLKDIKDLLATNEVRVFPYNYIIYTNEDFGSVQGIDITLKRETVSHFGFSLNYTYQTARGNRSFPMQGFYDVYTGMPERLKEYYLDFDRRHTFSTTMEFQAGKLSGATVNLRASSGLPYTPFISEGVVVEANSARMALDFSLDVLFYQGFRIGPTLIDFYVKCANITDNLNPNYVYSRSGQPWDSGEEAGGLMGSLDYIMNPSNVGPRRNIKAGMRMKL</sequence>
<dbReference type="PROSITE" id="PS52016">
    <property type="entry name" value="TONB_DEPENDENT_REC_3"/>
    <property type="match status" value="1"/>
</dbReference>
<dbReference type="InterPro" id="IPR039426">
    <property type="entry name" value="TonB-dep_rcpt-like"/>
</dbReference>
<keyword evidence="3 10" id="KW-1134">Transmembrane beta strand</keyword>
<keyword evidence="6" id="KW-0798">TonB box</keyword>
<dbReference type="InterPro" id="IPR013784">
    <property type="entry name" value="Carb-bd-like_fold"/>
</dbReference>
<keyword evidence="9 10" id="KW-0998">Cell outer membrane</keyword>
<name>A0A1F4UEN7_UNCW3</name>
<evidence type="ECO:0000256" key="6">
    <source>
        <dbReference type="ARBA" id="ARBA00023077"/>
    </source>
</evidence>
<proteinExistence type="inferred from homology"/>
<dbReference type="PANTHER" id="PTHR30069:SF29">
    <property type="entry name" value="HEMOGLOBIN AND HEMOGLOBIN-HAPTOGLOBIN-BINDING PROTEIN 1-RELATED"/>
    <property type="match status" value="1"/>
</dbReference>
<dbReference type="GO" id="GO:0009279">
    <property type="term" value="C:cell outer membrane"/>
    <property type="evidence" value="ECO:0007669"/>
    <property type="project" value="UniProtKB-SubCell"/>
</dbReference>
<evidence type="ECO:0000256" key="3">
    <source>
        <dbReference type="ARBA" id="ARBA00022452"/>
    </source>
</evidence>
<dbReference type="Pfam" id="PF13715">
    <property type="entry name" value="CarbopepD_reg_2"/>
    <property type="match status" value="1"/>
</dbReference>
<reference evidence="13 14" key="1">
    <citation type="journal article" date="2016" name="Nat. Commun.">
        <title>Thousands of microbial genomes shed light on interconnected biogeochemical processes in an aquifer system.</title>
        <authorList>
            <person name="Anantharaman K."/>
            <person name="Brown C.T."/>
            <person name="Hug L.A."/>
            <person name="Sharon I."/>
            <person name="Castelle C.J."/>
            <person name="Probst A.J."/>
            <person name="Thomas B.C."/>
            <person name="Singh A."/>
            <person name="Wilkins M.J."/>
            <person name="Karaoz U."/>
            <person name="Brodie E.L."/>
            <person name="Williams K.H."/>
            <person name="Hubbard S.S."/>
            <person name="Banfield J.F."/>
        </authorList>
    </citation>
    <scope>NUCLEOTIDE SEQUENCE [LARGE SCALE GENOMIC DNA]</scope>
</reference>
<dbReference type="GO" id="GO:0015344">
    <property type="term" value="F:siderophore uptake transmembrane transporter activity"/>
    <property type="evidence" value="ECO:0007669"/>
    <property type="project" value="TreeGrafter"/>
</dbReference>
<comment type="subcellular location">
    <subcellularLocation>
        <location evidence="1 10">Cell outer membrane</location>
        <topology evidence="1 10">Multi-pass membrane protein</topology>
    </subcellularLocation>
</comment>
<evidence type="ECO:0000313" key="14">
    <source>
        <dbReference type="Proteomes" id="UP000177025"/>
    </source>
</evidence>
<dbReference type="GO" id="GO:0030246">
    <property type="term" value="F:carbohydrate binding"/>
    <property type="evidence" value="ECO:0007669"/>
    <property type="project" value="InterPro"/>
</dbReference>
<gene>
    <name evidence="13" type="ORF">A2Y85_07710</name>
</gene>
<keyword evidence="5 11" id="KW-0732">Signal</keyword>
<feature type="signal peptide" evidence="11">
    <location>
        <begin position="1"/>
        <end position="15"/>
    </location>
</feature>
<dbReference type="Gene3D" id="2.40.170.20">
    <property type="entry name" value="TonB-dependent receptor, beta-barrel domain"/>
    <property type="match status" value="1"/>
</dbReference>